<evidence type="ECO:0000256" key="2">
    <source>
        <dbReference type="ARBA" id="ARBA00009077"/>
    </source>
</evidence>
<dbReference type="InterPro" id="IPR015421">
    <property type="entry name" value="PyrdxlP-dep_Trfase_major"/>
</dbReference>
<dbReference type="Gene3D" id="3.90.1150.10">
    <property type="entry name" value="Aspartate Aminotransferase, domain 1"/>
    <property type="match status" value="1"/>
</dbReference>
<dbReference type="InterPro" id="IPR015422">
    <property type="entry name" value="PyrdxlP-dep_Trfase_small"/>
</dbReference>
<dbReference type="Gene3D" id="3.40.640.10">
    <property type="entry name" value="Type I PLP-dependent aspartate aminotransferase-like (Major domain)"/>
    <property type="match status" value="1"/>
</dbReference>
<dbReference type="CDD" id="cd00614">
    <property type="entry name" value="CGS_like"/>
    <property type="match status" value="1"/>
</dbReference>
<dbReference type="PROSITE" id="PS00868">
    <property type="entry name" value="CYS_MET_METAB_PP"/>
    <property type="match status" value="1"/>
</dbReference>
<sequence>MANVKGGTSMQKEKWAFSTRAIQSGESVDSVTRALNTPIYQTSTFAFESARDKEAAVDEGMSWTPDTYFYSRTGNPTTAALEKKMASLEGAEDAVVTASGMSACATALLSILNAGDHCIASSDLFTITQSLLDDVFDAKGIKVTRIDTNDIADVTEHIRSNTKAIFVESLSNPHMNVADIPNLSKIAHENGLYLIVDNTFLSPYLLRPLEFGADLVVHSATKYIAGHGDALAGAVAGDKSLVDRVRYYLDNLGAPVSPFNSWLILRGLRTLPLRMRAHSLNGQAVAELLESRPEVEFVLYPGLKSHPHYDVAQKLLRDGNGGMIALRLHGGAEAMEAFAANLELSAIAVSLGDVRSLVYPMPKRQNLIRLSIGCEDAGDLCSDFIQALNKISS</sequence>
<evidence type="ECO:0000256" key="1">
    <source>
        <dbReference type="ARBA" id="ARBA00001933"/>
    </source>
</evidence>
<dbReference type="InterPro" id="IPR015424">
    <property type="entry name" value="PyrdxlP-dep_Trfase"/>
</dbReference>
<evidence type="ECO:0000256" key="3">
    <source>
        <dbReference type="ARBA" id="ARBA00022898"/>
    </source>
</evidence>
<dbReference type="Proteomes" id="UP001596505">
    <property type="component" value="Unassembled WGS sequence"/>
</dbReference>
<organism evidence="5 6">
    <name type="scientific">Scopulibacillus cellulosilyticus</name>
    <dbReference type="NCBI Taxonomy" id="2665665"/>
    <lineage>
        <taxon>Bacteria</taxon>
        <taxon>Bacillati</taxon>
        <taxon>Bacillota</taxon>
        <taxon>Bacilli</taxon>
        <taxon>Bacillales</taxon>
        <taxon>Sporolactobacillaceae</taxon>
        <taxon>Scopulibacillus</taxon>
    </lineage>
</organism>
<comment type="cofactor">
    <cofactor evidence="1 4">
        <name>pyridoxal 5'-phosphate</name>
        <dbReference type="ChEBI" id="CHEBI:597326"/>
    </cofactor>
</comment>
<name>A0ABW2PV63_9BACL</name>
<dbReference type="EMBL" id="JBHTCO010000007">
    <property type="protein sequence ID" value="MFC7393014.1"/>
    <property type="molecule type" value="Genomic_DNA"/>
</dbReference>
<dbReference type="PIRSF" id="PIRSF001434">
    <property type="entry name" value="CGS"/>
    <property type="match status" value="1"/>
</dbReference>
<protein>
    <submittedName>
        <fullName evidence="5">Trans-sulfuration enzyme family protein</fullName>
    </submittedName>
</protein>
<gene>
    <name evidence="5" type="ORF">ACFQRG_08460</name>
</gene>
<evidence type="ECO:0000313" key="5">
    <source>
        <dbReference type="EMBL" id="MFC7393014.1"/>
    </source>
</evidence>
<dbReference type="InterPro" id="IPR054542">
    <property type="entry name" value="Cys_met_metab_PP"/>
</dbReference>
<keyword evidence="3 4" id="KW-0663">Pyridoxal phosphate</keyword>
<dbReference type="PANTHER" id="PTHR11808">
    <property type="entry name" value="TRANS-SULFURATION ENZYME FAMILY MEMBER"/>
    <property type="match status" value="1"/>
</dbReference>
<evidence type="ECO:0000256" key="4">
    <source>
        <dbReference type="RuleBase" id="RU362118"/>
    </source>
</evidence>
<proteinExistence type="inferred from homology"/>
<keyword evidence="6" id="KW-1185">Reference proteome</keyword>
<dbReference type="SUPFAM" id="SSF53383">
    <property type="entry name" value="PLP-dependent transferases"/>
    <property type="match status" value="1"/>
</dbReference>
<accession>A0ABW2PV63</accession>
<dbReference type="InterPro" id="IPR000277">
    <property type="entry name" value="Cys/Met-Metab_PyrdxlP-dep_enz"/>
</dbReference>
<comment type="similarity">
    <text evidence="2 4">Belongs to the trans-sulfuration enzymes family.</text>
</comment>
<evidence type="ECO:0000313" key="6">
    <source>
        <dbReference type="Proteomes" id="UP001596505"/>
    </source>
</evidence>
<comment type="caution">
    <text evidence="5">The sequence shown here is derived from an EMBL/GenBank/DDBJ whole genome shotgun (WGS) entry which is preliminary data.</text>
</comment>
<dbReference type="RefSeq" id="WP_380965451.1">
    <property type="nucleotide sequence ID" value="NZ_JBHTCO010000007.1"/>
</dbReference>
<reference evidence="6" key="1">
    <citation type="journal article" date="2019" name="Int. J. Syst. Evol. Microbiol.">
        <title>The Global Catalogue of Microorganisms (GCM) 10K type strain sequencing project: providing services to taxonomists for standard genome sequencing and annotation.</title>
        <authorList>
            <consortium name="The Broad Institute Genomics Platform"/>
            <consortium name="The Broad Institute Genome Sequencing Center for Infectious Disease"/>
            <person name="Wu L."/>
            <person name="Ma J."/>
        </authorList>
    </citation>
    <scope>NUCLEOTIDE SEQUENCE [LARGE SCALE GENOMIC DNA]</scope>
    <source>
        <strain evidence="6">CGMCC 1.16305</strain>
    </source>
</reference>
<dbReference type="Pfam" id="PF01053">
    <property type="entry name" value="Cys_Met_Meta_PP"/>
    <property type="match status" value="1"/>
</dbReference>